<feature type="domain" description="Integrase catalytic" evidence="6">
    <location>
        <begin position="766"/>
        <end position="917"/>
    </location>
</feature>
<dbReference type="CDD" id="cd09274">
    <property type="entry name" value="RNase_HI_RT_Ty3"/>
    <property type="match status" value="1"/>
</dbReference>
<dbReference type="GO" id="GO:0003676">
    <property type="term" value="F:nucleic acid binding"/>
    <property type="evidence" value="ECO:0007669"/>
    <property type="project" value="InterPro"/>
</dbReference>
<name>A0A6P6RBP5_CARAU</name>
<dbReference type="InterPro" id="IPR000477">
    <property type="entry name" value="RT_dom"/>
</dbReference>
<dbReference type="InterPro" id="IPR041588">
    <property type="entry name" value="Integrase_H2C2"/>
</dbReference>
<dbReference type="AlphaFoldDB" id="A0A6P6RBP5"/>
<dbReference type="PANTHER" id="PTHR37984">
    <property type="entry name" value="PROTEIN CBG26694"/>
    <property type="match status" value="1"/>
</dbReference>
<organism evidence="7 8">
    <name type="scientific">Carassius auratus</name>
    <name type="common">Goldfish</name>
    <dbReference type="NCBI Taxonomy" id="7957"/>
    <lineage>
        <taxon>Eukaryota</taxon>
        <taxon>Metazoa</taxon>
        <taxon>Chordata</taxon>
        <taxon>Craniata</taxon>
        <taxon>Vertebrata</taxon>
        <taxon>Euteleostomi</taxon>
        <taxon>Actinopterygii</taxon>
        <taxon>Neopterygii</taxon>
        <taxon>Teleostei</taxon>
        <taxon>Ostariophysi</taxon>
        <taxon>Cypriniformes</taxon>
        <taxon>Cyprinidae</taxon>
        <taxon>Cyprininae</taxon>
        <taxon>Carassius</taxon>
    </lineage>
</organism>
<dbReference type="InterPro" id="IPR043128">
    <property type="entry name" value="Rev_trsase/Diguanyl_cyclase"/>
</dbReference>
<reference evidence="8" key="1">
    <citation type="submission" date="2025-08" db="UniProtKB">
        <authorList>
            <consortium name="RefSeq"/>
        </authorList>
    </citation>
    <scope>IDENTIFICATION</scope>
    <source>
        <strain evidence="8">Wakin</strain>
        <tissue evidence="8">Muscle</tissue>
    </source>
</reference>
<dbReference type="InterPro" id="IPR036397">
    <property type="entry name" value="RNaseH_sf"/>
</dbReference>
<dbReference type="Pfam" id="PF00078">
    <property type="entry name" value="RVT_1"/>
    <property type="match status" value="1"/>
</dbReference>
<accession>A0A6P6RBP5</accession>
<dbReference type="PROSITE" id="PS50878">
    <property type="entry name" value="RT_POL"/>
    <property type="match status" value="1"/>
</dbReference>
<feature type="region of interest" description="Disordered" evidence="4">
    <location>
        <begin position="1010"/>
        <end position="1075"/>
    </location>
</feature>
<dbReference type="InterPro" id="IPR012337">
    <property type="entry name" value="RNaseH-like_sf"/>
</dbReference>
<dbReference type="GO" id="GO:0015074">
    <property type="term" value="P:DNA integration"/>
    <property type="evidence" value="ECO:0007669"/>
    <property type="project" value="InterPro"/>
</dbReference>
<dbReference type="InterPro" id="IPR041577">
    <property type="entry name" value="RT_RNaseH_2"/>
</dbReference>
<dbReference type="FunFam" id="3.30.70.270:FF:000026">
    <property type="entry name" value="Transposon Ty3-G Gag-Pol polyprotein"/>
    <property type="match status" value="1"/>
</dbReference>
<evidence type="ECO:0000256" key="2">
    <source>
        <dbReference type="ARBA" id="ARBA00012180"/>
    </source>
</evidence>
<dbReference type="Pfam" id="PF00665">
    <property type="entry name" value="rve"/>
    <property type="match status" value="1"/>
</dbReference>
<evidence type="ECO:0000256" key="1">
    <source>
        <dbReference type="ARBA" id="ARBA00010879"/>
    </source>
</evidence>
<dbReference type="Gene3D" id="3.30.70.270">
    <property type="match status" value="2"/>
</dbReference>
<dbReference type="Gene3D" id="3.30.420.10">
    <property type="entry name" value="Ribonuclease H-like superfamily/Ribonuclease H"/>
    <property type="match status" value="1"/>
</dbReference>
<dbReference type="Pfam" id="PF17919">
    <property type="entry name" value="RT_RNaseH_2"/>
    <property type="match status" value="1"/>
</dbReference>
<sequence length="1075" mass="120757">MAAAIGHMEAFNESVEPWTTYIERFEHFIEANSIEAEKKVPVLLSVIGGKTYGLLRSLIAPEKPGEKSFKHITDTLQQHFSPKPLVIAERFRFHRRNQEESESVTQYVAVLRGLSEHCEFGGHLDDALRDRFVCGLKSEATQKRLLTESTLTFQRAVELAVSMETASREAHQLSGSLTGEMQNITAKITLKPENKLKFCQPRVVPYALRPKVEAELKRLTEIGVLSPVEHSEWATPIVPVVKKNGDVRICGDFKVTINPVLHIEHYPLPRIEDLFASLAGGQCFSKLDLSHAYLQMRVEEDSRKFLTISTQKGLFQYNRLPFGIASAPAIFQRAMNQILQGLPNVHCYLDDILVTGQTEAEHLENLDAVLGWLHAEKGKCDFFKDSLEYLGHIIDAEGLHKSPKKVHAIVNAPIPSNITQLRSFLGLLNYYGRFIPNLANIANPLNALLCKGKRWQWSEECDAAFKKAKEQLVSQNVLTHYDPQNAIRLACDASPYGIGAVISHMLPSGEEKPIAFASRTLSKAEQNYAQIEREALAILFGVRKFHQYLYGRKFTLFTDHRPLTTIFGPQKGIPSMAAARMQRWALLLSAHNYTIEYKRAEHHANADGLSRLPLQVEHSEKMDAVELFYLEQMEKLPVSATDIRRETMSDSTLSTVVETVIKGTQAVNLTGNNELSPFISKRAELSVQHGCLMWGMRVVVPLKLQKRVLEELHTGHPGIVRMKAIARSYVWWPGIDADIELCVKMCQSCQQIQKMSPQAPLHPWEWPSRPWERIHVDFAGPCEGHMYLVVVDAHSKWPEVQLMTSTTAGRTIEVLRNLFSHYGLPEVLVSDNGPQFVSQEFVTFLKANHVKHIRSAPYHPATNGQPERFVQSLKQALKASKGSSTVQRRLETFLLTYRNTPHPTTREAPSRLFLGRQLRTRLDALKPSVTAAVRLSQTSQVLRRAGRSKPRQFGVGDAVLARDYRGRERWISGVMTAQSGPVSYNVDVGTSAEWRRHADQLLSIPNQAAETQVTQPPDISDVPVPLQTSVNDTSSPPPTREQDVNSDASESQINHGKLNIPSVQVLRDGGSQESE</sequence>
<dbReference type="PANTHER" id="PTHR37984:SF13">
    <property type="entry name" value="RIBONUCLEASE H"/>
    <property type="match status" value="1"/>
</dbReference>
<dbReference type="RefSeq" id="XP_026142558.1">
    <property type="nucleotide sequence ID" value="XM_026286773.1"/>
</dbReference>
<proteinExistence type="inferred from homology"/>
<evidence type="ECO:0000259" key="5">
    <source>
        <dbReference type="PROSITE" id="PS50878"/>
    </source>
</evidence>
<dbReference type="EC" id="3.1.26.4" evidence="2"/>
<dbReference type="GO" id="GO:0004523">
    <property type="term" value="F:RNA-DNA hybrid ribonuclease activity"/>
    <property type="evidence" value="ECO:0007669"/>
    <property type="project" value="UniProtKB-EC"/>
</dbReference>
<comment type="similarity">
    <text evidence="1">Belongs to the beta type-B retroviral polymerase family. HERV class-II K(HML-2) pol subfamily.</text>
</comment>
<dbReference type="FunFam" id="3.10.20.370:FF:000001">
    <property type="entry name" value="Retrovirus-related Pol polyprotein from transposon 17.6-like protein"/>
    <property type="match status" value="1"/>
</dbReference>
<evidence type="ECO:0000313" key="8">
    <source>
        <dbReference type="RefSeq" id="XP_026142558.1"/>
    </source>
</evidence>
<evidence type="ECO:0000256" key="3">
    <source>
        <dbReference type="ARBA" id="ARBA00039658"/>
    </source>
</evidence>
<keyword evidence="7" id="KW-1185">Reference proteome</keyword>
<feature type="domain" description="Reverse transcriptase" evidence="5">
    <location>
        <begin position="221"/>
        <end position="429"/>
    </location>
</feature>
<dbReference type="Proteomes" id="UP000515129">
    <property type="component" value="Chromosome 17"/>
</dbReference>
<dbReference type="PROSITE" id="PS50994">
    <property type="entry name" value="INTEGRASE"/>
    <property type="match status" value="1"/>
</dbReference>
<evidence type="ECO:0000256" key="4">
    <source>
        <dbReference type="SAM" id="MobiDB-lite"/>
    </source>
</evidence>
<evidence type="ECO:0000313" key="7">
    <source>
        <dbReference type="Proteomes" id="UP000515129"/>
    </source>
</evidence>
<dbReference type="Pfam" id="PF17921">
    <property type="entry name" value="Integrase_H2C2"/>
    <property type="match status" value="1"/>
</dbReference>
<dbReference type="SUPFAM" id="SSF56672">
    <property type="entry name" value="DNA/RNA polymerases"/>
    <property type="match status" value="1"/>
</dbReference>
<dbReference type="CDD" id="cd01647">
    <property type="entry name" value="RT_LTR"/>
    <property type="match status" value="1"/>
</dbReference>
<evidence type="ECO:0000259" key="6">
    <source>
        <dbReference type="PROSITE" id="PS50994"/>
    </source>
</evidence>
<gene>
    <name evidence="8" type="primary">LOC113117847</name>
</gene>
<dbReference type="SUPFAM" id="SSF53098">
    <property type="entry name" value="Ribonuclease H-like"/>
    <property type="match status" value="1"/>
</dbReference>
<feature type="compositionally biased region" description="Polar residues" evidence="4">
    <location>
        <begin position="1045"/>
        <end position="1054"/>
    </location>
</feature>
<dbReference type="KEGG" id="caua:113117847"/>
<dbReference type="InterPro" id="IPR001584">
    <property type="entry name" value="Integrase_cat-core"/>
</dbReference>
<dbReference type="Gene3D" id="3.10.10.10">
    <property type="entry name" value="HIV Type 1 Reverse Transcriptase, subunit A, domain 1"/>
    <property type="match status" value="1"/>
</dbReference>
<dbReference type="Gene3D" id="1.10.340.70">
    <property type="match status" value="1"/>
</dbReference>
<dbReference type="OrthoDB" id="775972at2759"/>
<dbReference type="FunFam" id="3.30.420.10:FF:000063">
    <property type="entry name" value="Retrovirus-related Pol polyprotein from transposon 297-like Protein"/>
    <property type="match status" value="1"/>
</dbReference>
<dbReference type="InterPro" id="IPR043502">
    <property type="entry name" value="DNA/RNA_pol_sf"/>
</dbReference>
<dbReference type="GeneID" id="113117847"/>
<protein>
    <recommendedName>
        <fullName evidence="3">Gypsy retrotransposon integrase-like protein 1</fullName>
        <ecNumber evidence="2">3.1.26.4</ecNumber>
    </recommendedName>
</protein>
<dbReference type="InterPro" id="IPR050951">
    <property type="entry name" value="Retrovirus_Pol_polyprotein"/>
</dbReference>
<dbReference type="FunFam" id="1.10.340.70:FF:000003">
    <property type="entry name" value="Protein CBG25708"/>
    <property type="match status" value="1"/>
</dbReference>